<evidence type="ECO:0000313" key="2">
    <source>
        <dbReference type="Proteomes" id="UP000216024"/>
    </source>
</evidence>
<evidence type="ECO:0008006" key="3">
    <source>
        <dbReference type="Google" id="ProtNLM"/>
    </source>
</evidence>
<comment type="caution">
    <text evidence="1">The sequence shown here is derived from an EMBL/GenBank/DDBJ whole genome shotgun (WGS) entry which is preliminary data.</text>
</comment>
<dbReference type="Gene3D" id="3.30.460.10">
    <property type="entry name" value="Beta Polymerase, domain 2"/>
    <property type="match status" value="1"/>
</dbReference>
<accession>A0A267ML60</accession>
<keyword evidence="2" id="KW-1185">Reference proteome</keyword>
<name>A0A267ML60_9FIRM</name>
<dbReference type="RefSeq" id="WP_095131723.1">
    <property type="nucleotide sequence ID" value="NZ_NIBG01000003.1"/>
</dbReference>
<dbReference type="InterPro" id="IPR007344">
    <property type="entry name" value="GrpB/CoaE"/>
</dbReference>
<organism evidence="1 2">
    <name type="scientific">Anaeromicrobium sediminis</name>
    <dbReference type="NCBI Taxonomy" id="1478221"/>
    <lineage>
        <taxon>Bacteria</taxon>
        <taxon>Bacillati</taxon>
        <taxon>Bacillota</taxon>
        <taxon>Clostridia</taxon>
        <taxon>Peptostreptococcales</taxon>
        <taxon>Thermotaleaceae</taxon>
        <taxon>Anaeromicrobium</taxon>
    </lineage>
</organism>
<sequence length="186" mass="21394">MRVIEVVPYDSKWEKEFKKAKEFYSKILKELNVEIEHVGSTSVEGLQAKPILDIDIIVQTQKESHRVIKALEEVGYEHIGNMGIEGRDAFLYDKGNPQLTWIQHNLYVCIKGSESLNNHLLLRNHLKKNKEAVEKYGALKKELAKRYPNDIDSYVEGKSELIASFLHAEGMSKEALLRIENANKKE</sequence>
<evidence type="ECO:0000313" key="1">
    <source>
        <dbReference type="EMBL" id="PAB60319.1"/>
    </source>
</evidence>
<dbReference type="InterPro" id="IPR043519">
    <property type="entry name" value="NT_sf"/>
</dbReference>
<reference evidence="1 2" key="1">
    <citation type="submission" date="2017-06" db="EMBL/GenBank/DDBJ databases">
        <title>Draft genome sequence of anaerobic fermentative bacterium Anaeromicrobium sediminis DY2726D isolated from West Pacific Ocean sediments.</title>
        <authorList>
            <person name="Zeng X."/>
        </authorList>
    </citation>
    <scope>NUCLEOTIDE SEQUENCE [LARGE SCALE GENOMIC DNA]</scope>
    <source>
        <strain evidence="1 2">DY2726D</strain>
    </source>
</reference>
<gene>
    <name evidence="1" type="ORF">CCE28_05330</name>
</gene>
<dbReference type="OrthoDB" id="9799092at2"/>
<dbReference type="PANTHER" id="PTHR34822">
    <property type="entry name" value="GRPB DOMAIN PROTEIN (AFU_ORTHOLOGUE AFUA_1G01530)"/>
    <property type="match status" value="1"/>
</dbReference>
<dbReference type="Proteomes" id="UP000216024">
    <property type="component" value="Unassembled WGS sequence"/>
</dbReference>
<proteinExistence type="predicted"/>
<dbReference type="PANTHER" id="PTHR34822:SF1">
    <property type="entry name" value="GRPB FAMILY PROTEIN"/>
    <property type="match status" value="1"/>
</dbReference>
<protein>
    <recommendedName>
        <fullName evidence="3">GrpB family protein</fullName>
    </recommendedName>
</protein>
<dbReference type="EMBL" id="NIBG01000003">
    <property type="protein sequence ID" value="PAB60319.1"/>
    <property type="molecule type" value="Genomic_DNA"/>
</dbReference>
<dbReference type="SUPFAM" id="SSF81301">
    <property type="entry name" value="Nucleotidyltransferase"/>
    <property type="match status" value="1"/>
</dbReference>
<dbReference type="Pfam" id="PF04229">
    <property type="entry name" value="GrpB"/>
    <property type="match status" value="1"/>
</dbReference>
<dbReference type="AlphaFoldDB" id="A0A267ML60"/>